<dbReference type="Pfam" id="PF02949">
    <property type="entry name" value="7tm_6"/>
    <property type="match status" value="1"/>
</dbReference>
<keyword evidence="5" id="KW-0552">Olfaction</keyword>
<gene>
    <name evidence="11" type="primary">LOC106750980</name>
</gene>
<keyword evidence="2" id="KW-1003">Cell membrane</keyword>
<feature type="non-terminal residue" evidence="11">
    <location>
        <position position="1"/>
    </location>
</feature>
<evidence type="ECO:0000256" key="9">
    <source>
        <dbReference type="ARBA" id="ARBA00023224"/>
    </source>
</evidence>
<name>A0A6P3Y9V5_DINQU</name>
<evidence type="ECO:0000313" key="11">
    <source>
        <dbReference type="RefSeq" id="XP_014487188.1"/>
    </source>
</evidence>
<accession>A0A6P3Y9V5</accession>
<evidence type="ECO:0000256" key="5">
    <source>
        <dbReference type="ARBA" id="ARBA00022725"/>
    </source>
</evidence>
<keyword evidence="7" id="KW-0472">Membrane</keyword>
<keyword evidence="4" id="KW-0812">Transmembrane</keyword>
<evidence type="ECO:0000256" key="7">
    <source>
        <dbReference type="ARBA" id="ARBA00023136"/>
    </source>
</evidence>
<dbReference type="GO" id="GO:0004984">
    <property type="term" value="F:olfactory receptor activity"/>
    <property type="evidence" value="ECO:0007669"/>
    <property type="project" value="InterPro"/>
</dbReference>
<protein>
    <submittedName>
        <fullName evidence="11">Uncharacterized protein LOC106750980</fullName>
    </submittedName>
</protein>
<dbReference type="InterPro" id="IPR004117">
    <property type="entry name" value="7tm6_olfct_rcpt"/>
</dbReference>
<evidence type="ECO:0000256" key="3">
    <source>
        <dbReference type="ARBA" id="ARBA00022606"/>
    </source>
</evidence>
<comment type="subcellular location">
    <subcellularLocation>
        <location evidence="1">Cell membrane</location>
        <topology evidence="1">Multi-pass membrane protein</topology>
    </subcellularLocation>
</comment>
<dbReference type="GeneID" id="106750980"/>
<keyword evidence="9" id="KW-0807">Transducer</keyword>
<dbReference type="RefSeq" id="XP_014487188.1">
    <property type="nucleotide sequence ID" value="XM_014631702.1"/>
</dbReference>
<keyword evidence="3" id="KW-0716">Sensory transduction</keyword>
<dbReference type="PANTHER" id="PTHR21137">
    <property type="entry name" value="ODORANT RECEPTOR"/>
    <property type="match status" value="1"/>
</dbReference>
<sequence>SKSVGIAAYNTPWYNLKPSDGRVLLFIILRSQKQLTLTAGKMVDLSLESFASIMKASGSYLSVLLAMQ</sequence>
<evidence type="ECO:0000256" key="6">
    <source>
        <dbReference type="ARBA" id="ARBA00022989"/>
    </source>
</evidence>
<organism evidence="10 11">
    <name type="scientific">Dinoponera quadriceps</name>
    <name type="common">South American ant</name>
    <dbReference type="NCBI Taxonomy" id="609295"/>
    <lineage>
        <taxon>Eukaryota</taxon>
        <taxon>Metazoa</taxon>
        <taxon>Ecdysozoa</taxon>
        <taxon>Arthropoda</taxon>
        <taxon>Hexapoda</taxon>
        <taxon>Insecta</taxon>
        <taxon>Pterygota</taxon>
        <taxon>Neoptera</taxon>
        <taxon>Endopterygota</taxon>
        <taxon>Hymenoptera</taxon>
        <taxon>Apocrita</taxon>
        <taxon>Aculeata</taxon>
        <taxon>Formicoidea</taxon>
        <taxon>Formicidae</taxon>
        <taxon>Ponerinae</taxon>
        <taxon>Ponerini</taxon>
        <taxon>Dinoponera</taxon>
    </lineage>
</organism>
<dbReference type="OrthoDB" id="8185860at2759"/>
<keyword evidence="6" id="KW-1133">Transmembrane helix</keyword>
<keyword evidence="8" id="KW-0675">Receptor</keyword>
<dbReference type="KEGG" id="dqu:106750980"/>
<dbReference type="AlphaFoldDB" id="A0A6P3Y9V5"/>
<proteinExistence type="predicted"/>
<evidence type="ECO:0000256" key="1">
    <source>
        <dbReference type="ARBA" id="ARBA00004651"/>
    </source>
</evidence>
<dbReference type="PANTHER" id="PTHR21137:SF35">
    <property type="entry name" value="ODORANT RECEPTOR 19A-RELATED"/>
    <property type="match status" value="1"/>
</dbReference>
<evidence type="ECO:0000256" key="8">
    <source>
        <dbReference type="ARBA" id="ARBA00023170"/>
    </source>
</evidence>
<evidence type="ECO:0000256" key="4">
    <source>
        <dbReference type="ARBA" id="ARBA00022692"/>
    </source>
</evidence>
<dbReference type="GO" id="GO:0005549">
    <property type="term" value="F:odorant binding"/>
    <property type="evidence" value="ECO:0007669"/>
    <property type="project" value="InterPro"/>
</dbReference>
<keyword evidence="10" id="KW-1185">Reference proteome</keyword>
<evidence type="ECO:0000313" key="10">
    <source>
        <dbReference type="Proteomes" id="UP000515204"/>
    </source>
</evidence>
<dbReference type="GO" id="GO:0005886">
    <property type="term" value="C:plasma membrane"/>
    <property type="evidence" value="ECO:0007669"/>
    <property type="project" value="UniProtKB-SubCell"/>
</dbReference>
<evidence type="ECO:0000256" key="2">
    <source>
        <dbReference type="ARBA" id="ARBA00022475"/>
    </source>
</evidence>
<dbReference type="Proteomes" id="UP000515204">
    <property type="component" value="Unplaced"/>
</dbReference>
<reference evidence="11" key="1">
    <citation type="submission" date="2025-08" db="UniProtKB">
        <authorList>
            <consortium name="RefSeq"/>
        </authorList>
    </citation>
    <scope>IDENTIFICATION</scope>
</reference>
<dbReference type="GO" id="GO:0007165">
    <property type="term" value="P:signal transduction"/>
    <property type="evidence" value="ECO:0007669"/>
    <property type="project" value="UniProtKB-KW"/>
</dbReference>